<name>A0A1H6XGD5_9DEIO</name>
<keyword evidence="8" id="KW-1133">Transmembrane helix</keyword>
<dbReference type="Pfam" id="PF00672">
    <property type="entry name" value="HAMP"/>
    <property type="match status" value="1"/>
</dbReference>
<dbReference type="InterPro" id="IPR004358">
    <property type="entry name" value="Sig_transdc_His_kin-like_C"/>
</dbReference>
<dbReference type="EC" id="2.7.13.3" evidence="3"/>
<evidence type="ECO:0000256" key="6">
    <source>
        <dbReference type="ARBA" id="ARBA00022692"/>
    </source>
</evidence>
<proteinExistence type="predicted"/>
<protein>
    <recommendedName>
        <fullName evidence="3">histidine kinase</fullName>
        <ecNumber evidence="3">2.7.13.3</ecNumber>
    </recommendedName>
</protein>
<evidence type="ECO:0000259" key="12">
    <source>
        <dbReference type="PROSITE" id="PS50885"/>
    </source>
</evidence>
<dbReference type="SUPFAM" id="SSF158472">
    <property type="entry name" value="HAMP domain-like"/>
    <property type="match status" value="1"/>
</dbReference>
<sequence>MPLVWRLTLSLAAVLALLGVGLGLSVYRAVELDLQRDFVRDLRALAYVQAQLALREDGVSLSRVPIAALGDELGEPEAFLLTPTGEVIETLSDAPPPRLSRAFLARAASGQTVDGLQGERRGGLSLFDPAPAVHTRLVAEPISAFSAGRFEVAYLLVLRARDEGTVAALGRVRREVLTWLAAGLALSVPIGYLLARVIAAPVSEMAQTARAVRGGDLRARVPERGRGDELGALGRDLNAMLERLEALVSAQRRFTADAAHDLRTPIAVLRGEVDLALRRPRSAEEYRDTLSRMRGDLAGLSTLAEDLLTLARLEGSAVGAPGEAAPVPASEVLERPLSTAHALARQRGRRLDTDLAPGVWVRGDPALLGRALLNLLTNALTHGGDARLRVRRSEGGNEVVFEVEDSGPGVPPELRGEALFTRFARGERSEGSGLGVAIAREVARVHGGHLSYRGPPDGPSTFTLRLPAAPVDVRGDL</sequence>
<evidence type="ECO:0000256" key="8">
    <source>
        <dbReference type="ARBA" id="ARBA00022989"/>
    </source>
</evidence>
<comment type="catalytic activity">
    <reaction evidence="1">
        <text>ATP + protein L-histidine = ADP + protein N-phospho-L-histidine.</text>
        <dbReference type="EC" id="2.7.13.3"/>
    </reaction>
</comment>
<keyword evidence="10" id="KW-0472">Membrane</keyword>
<dbReference type="SMART" id="SM00388">
    <property type="entry name" value="HisKA"/>
    <property type="match status" value="1"/>
</dbReference>
<evidence type="ECO:0000256" key="9">
    <source>
        <dbReference type="ARBA" id="ARBA00023012"/>
    </source>
</evidence>
<dbReference type="Gene3D" id="6.10.340.10">
    <property type="match status" value="1"/>
</dbReference>
<evidence type="ECO:0000256" key="2">
    <source>
        <dbReference type="ARBA" id="ARBA00004370"/>
    </source>
</evidence>
<evidence type="ECO:0000256" key="1">
    <source>
        <dbReference type="ARBA" id="ARBA00000085"/>
    </source>
</evidence>
<gene>
    <name evidence="13" type="ORF">SAMN04488058_105202</name>
</gene>
<dbReference type="Gene3D" id="3.30.565.10">
    <property type="entry name" value="Histidine kinase-like ATPase, C-terminal domain"/>
    <property type="match status" value="1"/>
</dbReference>
<feature type="domain" description="Histidine kinase" evidence="11">
    <location>
        <begin position="257"/>
        <end position="470"/>
    </location>
</feature>
<dbReference type="GO" id="GO:0000155">
    <property type="term" value="F:phosphorelay sensor kinase activity"/>
    <property type="evidence" value="ECO:0007669"/>
    <property type="project" value="InterPro"/>
</dbReference>
<comment type="subcellular location">
    <subcellularLocation>
        <location evidence="2">Membrane</location>
    </subcellularLocation>
</comment>
<dbReference type="SMART" id="SM00387">
    <property type="entry name" value="HATPase_c"/>
    <property type="match status" value="1"/>
</dbReference>
<dbReference type="STRING" id="856736.SAMN04488058_105202"/>
<dbReference type="SUPFAM" id="SSF55874">
    <property type="entry name" value="ATPase domain of HSP90 chaperone/DNA topoisomerase II/histidine kinase"/>
    <property type="match status" value="1"/>
</dbReference>
<keyword evidence="7 13" id="KW-0418">Kinase</keyword>
<keyword evidence="4" id="KW-0597">Phosphoprotein</keyword>
<evidence type="ECO:0000256" key="10">
    <source>
        <dbReference type="ARBA" id="ARBA00023136"/>
    </source>
</evidence>
<dbReference type="InterPro" id="IPR036097">
    <property type="entry name" value="HisK_dim/P_sf"/>
</dbReference>
<accession>A0A1H6XGD5</accession>
<evidence type="ECO:0000259" key="11">
    <source>
        <dbReference type="PROSITE" id="PS50109"/>
    </source>
</evidence>
<keyword evidence="14" id="KW-1185">Reference proteome</keyword>
<dbReference type="InterPro" id="IPR003594">
    <property type="entry name" value="HATPase_dom"/>
</dbReference>
<dbReference type="InterPro" id="IPR003660">
    <property type="entry name" value="HAMP_dom"/>
</dbReference>
<evidence type="ECO:0000256" key="5">
    <source>
        <dbReference type="ARBA" id="ARBA00022679"/>
    </source>
</evidence>
<dbReference type="SMART" id="SM00304">
    <property type="entry name" value="HAMP"/>
    <property type="match status" value="1"/>
</dbReference>
<reference evidence="14" key="1">
    <citation type="submission" date="2016-10" db="EMBL/GenBank/DDBJ databases">
        <authorList>
            <person name="Varghese N."/>
            <person name="Submissions S."/>
        </authorList>
    </citation>
    <scope>NUCLEOTIDE SEQUENCE [LARGE SCALE GENOMIC DNA]</scope>
    <source>
        <strain evidence="14">CGMCC 1.10218</strain>
    </source>
</reference>
<dbReference type="EMBL" id="FNZA01000005">
    <property type="protein sequence ID" value="SEJ28153.1"/>
    <property type="molecule type" value="Genomic_DNA"/>
</dbReference>
<dbReference type="CDD" id="cd00082">
    <property type="entry name" value="HisKA"/>
    <property type="match status" value="1"/>
</dbReference>
<dbReference type="PANTHER" id="PTHR45436">
    <property type="entry name" value="SENSOR HISTIDINE KINASE YKOH"/>
    <property type="match status" value="1"/>
</dbReference>
<dbReference type="InterPro" id="IPR003661">
    <property type="entry name" value="HisK_dim/P_dom"/>
</dbReference>
<dbReference type="Pfam" id="PF02518">
    <property type="entry name" value="HATPase_c"/>
    <property type="match status" value="1"/>
</dbReference>
<dbReference type="SUPFAM" id="SSF47384">
    <property type="entry name" value="Homodimeric domain of signal transducing histidine kinase"/>
    <property type="match status" value="1"/>
</dbReference>
<evidence type="ECO:0000256" key="4">
    <source>
        <dbReference type="ARBA" id="ARBA00022553"/>
    </source>
</evidence>
<organism evidence="13 14">
    <name type="scientific">Deinococcus reticulitermitis</name>
    <dbReference type="NCBI Taxonomy" id="856736"/>
    <lineage>
        <taxon>Bacteria</taxon>
        <taxon>Thermotogati</taxon>
        <taxon>Deinococcota</taxon>
        <taxon>Deinococci</taxon>
        <taxon>Deinococcales</taxon>
        <taxon>Deinococcaceae</taxon>
        <taxon>Deinococcus</taxon>
    </lineage>
</organism>
<dbReference type="OrthoDB" id="9813151at2"/>
<dbReference type="InterPro" id="IPR036890">
    <property type="entry name" value="HATPase_C_sf"/>
</dbReference>
<keyword evidence="9" id="KW-0902">Two-component regulatory system</keyword>
<evidence type="ECO:0000256" key="7">
    <source>
        <dbReference type="ARBA" id="ARBA00022777"/>
    </source>
</evidence>
<dbReference type="RefSeq" id="WP_092264175.1">
    <property type="nucleotide sequence ID" value="NZ_FNZA01000005.1"/>
</dbReference>
<dbReference type="InterPro" id="IPR005467">
    <property type="entry name" value="His_kinase_dom"/>
</dbReference>
<dbReference type="InterPro" id="IPR050428">
    <property type="entry name" value="TCS_sensor_his_kinase"/>
</dbReference>
<feature type="domain" description="HAMP" evidence="12">
    <location>
        <begin position="196"/>
        <end position="249"/>
    </location>
</feature>
<evidence type="ECO:0000313" key="13">
    <source>
        <dbReference type="EMBL" id="SEJ28153.1"/>
    </source>
</evidence>
<dbReference type="CDD" id="cd06225">
    <property type="entry name" value="HAMP"/>
    <property type="match status" value="1"/>
</dbReference>
<evidence type="ECO:0000256" key="3">
    <source>
        <dbReference type="ARBA" id="ARBA00012438"/>
    </source>
</evidence>
<dbReference type="PROSITE" id="PS50885">
    <property type="entry name" value="HAMP"/>
    <property type="match status" value="1"/>
</dbReference>
<dbReference type="GO" id="GO:0005886">
    <property type="term" value="C:plasma membrane"/>
    <property type="evidence" value="ECO:0007669"/>
    <property type="project" value="TreeGrafter"/>
</dbReference>
<dbReference type="PRINTS" id="PR00344">
    <property type="entry name" value="BCTRLSENSOR"/>
</dbReference>
<dbReference type="PROSITE" id="PS50109">
    <property type="entry name" value="HIS_KIN"/>
    <property type="match status" value="1"/>
</dbReference>
<keyword evidence="5" id="KW-0808">Transferase</keyword>
<keyword evidence="6" id="KW-0812">Transmembrane</keyword>
<dbReference type="AlphaFoldDB" id="A0A1H6XGD5"/>
<dbReference type="Pfam" id="PF00512">
    <property type="entry name" value="HisKA"/>
    <property type="match status" value="1"/>
</dbReference>
<dbReference type="PANTHER" id="PTHR45436:SF5">
    <property type="entry name" value="SENSOR HISTIDINE KINASE TRCS"/>
    <property type="match status" value="1"/>
</dbReference>
<dbReference type="Gene3D" id="1.10.287.130">
    <property type="match status" value="1"/>
</dbReference>
<dbReference type="CDD" id="cd00075">
    <property type="entry name" value="HATPase"/>
    <property type="match status" value="1"/>
</dbReference>
<evidence type="ECO:0000313" key="14">
    <source>
        <dbReference type="Proteomes" id="UP000199223"/>
    </source>
</evidence>
<dbReference type="Proteomes" id="UP000199223">
    <property type="component" value="Unassembled WGS sequence"/>
</dbReference>